<evidence type="ECO:0000313" key="3">
    <source>
        <dbReference type="Proteomes" id="UP000324800"/>
    </source>
</evidence>
<reference evidence="2 3" key="1">
    <citation type="submission" date="2019-03" db="EMBL/GenBank/DDBJ databases">
        <title>Single cell metagenomics reveals metabolic interactions within the superorganism composed of flagellate Streblomastix strix and complex community of Bacteroidetes bacteria on its surface.</title>
        <authorList>
            <person name="Treitli S.C."/>
            <person name="Kolisko M."/>
            <person name="Husnik F."/>
            <person name="Keeling P."/>
            <person name="Hampl V."/>
        </authorList>
    </citation>
    <scope>NUCLEOTIDE SEQUENCE [LARGE SCALE GENOMIC DNA]</scope>
    <source>
        <strain evidence="2">ST1C</strain>
    </source>
</reference>
<dbReference type="EMBL" id="SNRW01009049">
    <property type="protein sequence ID" value="KAA6378583.1"/>
    <property type="molecule type" value="Genomic_DNA"/>
</dbReference>
<name>A0A5J4V7W4_9EUKA</name>
<protein>
    <submittedName>
        <fullName evidence="2">Uncharacterized protein</fullName>
    </submittedName>
</protein>
<sequence length="90" mass="10513">MLKKPLQKGYANNIHITNMTMNSSTFYMHGNKPRGILNRLPFLGLRLFMTVLSTNDFEKKMMRFIMAITAPTIWNMLFYLLLLSKIILKA</sequence>
<feature type="transmembrane region" description="Helical" evidence="1">
    <location>
        <begin position="61"/>
        <end position="82"/>
    </location>
</feature>
<dbReference type="Proteomes" id="UP000324800">
    <property type="component" value="Unassembled WGS sequence"/>
</dbReference>
<comment type="caution">
    <text evidence="2">The sequence shown here is derived from an EMBL/GenBank/DDBJ whole genome shotgun (WGS) entry which is preliminary data.</text>
</comment>
<dbReference type="AlphaFoldDB" id="A0A5J4V7W4"/>
<keyword evidence="1" id="KW-0812">Transmembrane</keyword>
<evidence type="ECO:0000256" key="1">
    <source>
        <dbReference type="SAM" id="Phobius"/>
    </source>
</evidence>
<keyword evidence="1" id="KW-1133">Transmembrane helix</keyword>
<organism evidence="2 3">
    <name type="scientific">Streblomastix strix</name>
    <dbReference type="NCBI Taxonomy" id="222440"/>
    <lineage>
        <taxon>Eukaryota</taxon>
        <taxon>Metamonada</taxon>
        <taxon>Preaxostyla</taxon>
        <taxon>Oxymonadida</taxon>
        <taxon>Streblomastigidae</taxon>
        <taxon>Streblomastix</taxon>
    </lineage>
</organism>
<evidence type="ECO:0000313" key="2">
    <source>
        <dbReference type="EMBL" id="KAA6378583.1"/>
    </source>
</evidence>
<proteinExistence type="predicted"/>
<feature type="transmembrane region" description="Helical" evidence="1">
    <location>
        <begin position="36"/>
        <end position="55"/>
    </location>
</feature>
<accession>A0A5J4V7W4</accession>
<gene>
    <name evidence="2" type="ORF">EZS28_025891</name>
</gene>
<keyword evidence="1" id="KW-0472">Membrane</keyword>